<feature type="non-terminal residue" evidence="1">
    <location>
        <position position="57"/>
    </location>
</feature>
<comment type="caution">
    <text evidence="1">The sequence shown here is derived from an EMBL/GenBank/DDBJ whole genome shotgun (WGS) entry which is preliminary data.</text>
</comment>
<organism evidence="1 2">
    <name type="scientific">Heterotrigona itama</name>
    <dbReference type="NCBI Taxonomy" id="395501"/>
    <lineage>
        <taxon>Eukaryota</taxon>
        <taxon>Metazoa</taxon>
        <taxon>Ecdysozoa</taxon>
        <taxon>Arthropoda</taxon>
        <taxon>Hexapoda</taxon>
        <taxon>Insecta</taxon>
        <taxon>Pterygota</taxon>
        <taxon>Neoptera</taxon>
        <taxon>Endopterygota</taxon>
        <taxon>Hymenoptera</taxon>
        <taxon>Apocrita</taxon>
        <taxon>Aculeata</taxon>
        <taxon>Apoidea</taxon>
        <taxon>Anthophila</taxon>
        <taxon>Apidae</taxon>
        <taxon>Heterotrigona</taxon>
    </lineage>
</organism>
<dbReference type="EMBL" id="CAJDYZ010008110">
    <property type="protein sequence ID" value="CAD1475059.1"/>
    <property type="molecule type" value="Genomic_DNA"/>
</dbReference>
<dbReference type="Proteomes" id="UP000752696">
    <property type="component" value="Unassembled WGS sequence"/>
</dbReference>
<accession>A0A6V7H6N3</accession>
<gene>
    <name evidence="1" type="ORF">MHI_LOCUS510923</name>
</gene>
<dbReference type="AlphaFoldDB" id="A0A6V7H6N3"/>
<feature type="non-terminal residue" evidence="1">
    <location>
        <position position="1"/>
    </location>
</feature>
<reference evidence="1" key="1">
    <citation type="submission" date="2020-07" db="EMBL/GenBank/DDBJ databases">
        <authorList>
            <person name="Nazaruddin N."/>
        </authorList>
    </citation>
    <scope>NUCLEOTIDE SEQUENCE</scope>
</reference>
<name>A0A6V7H6N3_9HYME</name>
<protein>
    <submittedName>
        <fullName evidence="1">Uncharacterized protein</fullName>
    </submittedName>
</protein>
<evidence type="ECO:0000313" key="1">
    <source>
        <dbReference type="EMBL" id="CAD1475059.1"/>
    </source>
</evidence>
<proteinExistence type="predicted"/>
<sequence>IRVWITLEDKVLCLELSGRFPASFDTGVLLRAVGTNTSEFSFVEILQMQLSGIDAFL</sequence>
<evidence type="ECO:0000313" key="2">
    <source>
        <dbReference type="Proteomes" id="UP000752696"/>
    </source>
</evidence>
<keyword evidence="2" id="KW-1185">Reference proteome</keyword>